<evidence type="ECO:0000259" key="6">
    <source>
        <dbReference type="PROSITE" id="PS50103"/>
    </source>
</evidence>
<dbReference type="EMBL" id="OZ020103">
    <property type="protein sequence ID" value="CAK9277531.1"/>
    <property type="molecule type" value="Genomic_DNA"/>
</dbReference>
<dbReference type="PANTHER" id="PTHR12072:SF4">
    <property type="entry name" value="CWF19-LIKE PROTEIN 1"/>
    <property type="match status" value="1"/>
</dbReference>
<keyword evidence="1 4" id="KW-0479">Metal-binding</keyword>
<gene>
    <name evidence="7" type="ORF">CSSPJE1EN1_LOCUS23009</name>
</gene>
<protein>
    <recommendedName>
        <fullName evidence="6">C3H1-type domain-containing protein</fullName>
    </recommendedName>
</protein>
<dbReference type="PANTHER" id="PTHR12072">
    <property type="entry name" value="CWF19, CELL CYCLE CONTROL PROTEIN"/>
    <property type="match status" value="1"/>
</dbReference>
<dbReference type="Pfam" id="PF04677">
    <property type="entry name" value="CwfJ_C_1"/>
    <property type="match status" value="1"/>
</dbReference>
<organism evidence="7 8">
    <name type="scientific">Sphagnum jensenii</name>
    <dbReference type="NCBI Taxonomy" id="128206"/>
    <lineage>
        <taxon>Eukaryota</taxon>
        <taxon>Viridiplantae</taxon>
        <taxon>Streptophyta</taxon>
        <taxon>Embryophyta</taxon>
        <taxon>Bryophyta</taxon>
        <taxon>Sphagnophytina</taxon>
        <taxon>Sphagnopsida</taxon>
        <taxon>Sphagnales</taxon>
        <taxon>Sphagnaceae</taxon>
        <taxon>Sphagnum</taxon>
    </lineage>
</organism>
<dbReference type="InterPro" id="IPR040194">
    <property type="entry name" value="Cwf19-like"/>
</dbReference>
<dbReference type="InterPro" id="IPR036265">
    <property type="entry name" value="HIT-like_sf"/>
</dbReference>
<sequence length="611" mass="66499">MSGNKEAPRILLCGDVNGHLHALYKRVLAVNKSNGPFDALLCVGQFFPRTPDGIGEMETYFTLAKPIPLPTYFIGDYGEGAAALLAPAKAKAAETGIPMDGVRICDNLLWLKGSGILNLKGLRVAYLSGKHSAELYQNAKAAAAAGAHHEDDQQGFQSLTVISTNEWPQGILAEADLSVVPEGIDRMTTGSTISAELAKELKPRYHFAGSEGVFYAREPYLNTGVTHTTRFIGLAAVGNDKKQKFLHALSPTPASAMLSSELAVRPPNTTISPYKMGTHKSSNNTTPSRPGLKRDLVHSTSITTTTESPANEGQYWRYDVNQGKRQRSDDGGNRVCFEFVKQGSCSRGETCKFKHDLGNGTPIPKGACFDFISKGRYNARPIRTPRPPPEACWFCLSSPSIDTHLVVSVGDHCYCAIAKGPLVDSHILILPIEHHPSTISLPADAESELQRYKDALQKCFKTQGKATVFFERYLQLRAGTHAHLQAVPVPLQKASSVRSAFVSAAKEVGFEFDIICPSDTDPQAGQALKEVVGGGANFFFVELPEGTILAHRLAPGEKLPMQFGREVMASVLGTPERGDWKACKLDIEEETSMADRFKEQFQSFDLMQSLV</sequence>
<accession>A0ABP0XGP6</accession>
<feature type="zinc finger region" description="C3H1-type" evidence="4">
    <location>
        <begin position="330"/>
        <end position="358"/>
    </location>
</feature>
<evidence type="ECO:0000256" key="2">
    <source>
        <dbReference type="ARBA" id="ARBA00022771"/>
    </source>
</evidence>
<evidence type="ECO:0000256" key="3">
    <source>
        <dbReference type="ARBA" id="ARBA00022833"/>
    </source>
</evidence>
<dbReference type="InterPro" id="IPR036855">
    <property type="entry name" value="Znf_CCCH_sf"/>
</dbReference>
<evidence type="ECO:0000256" key="1">
    <source>
        <dbReference type="ARBA" id="ARBA00022723"/>
    </source>
</evidence>
<name>A0ABP0XGP6_9BRYO</name>
<keyword evidence="2 4" id="KW-0863">Zinc-finger</keyword>
<dbReference type="SMART" id="SM00356">
    <property type="entry name" value="ZnF_C3H1"/>
    <property type="match status" value="1"/>
</dbReference>
<feature type="compositionally biased region" description="Polar residues" evidence="5">
    <location>
        <begin position="279"/>
        <end position="288"/>
    </location>
</feature>
<evidence type="ECO:0000256" key="4">
    <source>
        <dbReference type="PROSITE-ProRule" id="PRU00723"/>
    </source>
</evidence>
<evidence type="ECO:0000313" key="8">
    <source>
        <dbReference type="Proteomes" id="UP001497444"/>
    </source>
</evidence>
<dbReference type="InterPro" id="IPR006768">
    <property type="entry name" value="Cwf19-like_C_dom-1"/>
</dbReference>
<dbReference type="Pfam" id="PF04676">
    <property type="entry name" value="CwfJ_C_2"/>
    <property type="match status" value="1"/>
</dbReference>
<dbReference type="Gene3D" id="4.10.1000.10">
    <property type="entry name" value="Zinc finger, CCCH-type"/>
    <property type="match status" value="1"/>
</dbReference>
<evidence type="ECO:0000256" key="5">
    <source>
        <dbReference type="SAM" id="MobiDB-lite"/>
    </source>
</evidence>
<feature type="domain" description="C3H1-type" evidence="6">
    <location>
        <begin position="330"/>
        <end position="358"/>
    </location>
</feature>
<keyword evidence="8" id="KW-1185">Reference proteome</keyword>
<dbReference type="InterPro" id="IPR006767">
    <property type="entry name" value="Cwf19-like_C_dom-2"/>
</dbReference>
<feature type="region of interest" description="Disordered" evidence="5">
    <location>
        <begin position="271"/>
        <end position="294"/>
    </location>
</feature>
<dbReference type="SUPFAM" id="SSF90229">
    <property type="entry name" value="CCCH zinc finger"/>
    <property type="match status" value="1"/>
</dbReference>
<keyword evidence="3 4" id="KW-0862">Zinc</keyword>
<proteinExistence type="predicted"/>
<dbReference type="SUPFAM" id="SSF54197">
    <property type="entry name" value="HIT-like"/>
    <property type="match status" value="1"/>
</dbReference>
<dbReference type="Gene3D" id="3.30.428.10">
    <property type="entry name" value="HIT-like"/>
    <property type="match status" value="1"/>
</dbReference>
<dbReference type="Pfam" id="PF00642">
    <property type="entry name" value="zf-CCCH"/>
    <property type="match status" value="1"/>
</dbReference>
<dbReference type="PROSITE" id="PS50103">
    <property type="entry name" value="ZF_C3H1"/>
    <property type="match status" value="1"/>
</dbReference>
<dbReference type="CDD" id="cd07380">
    <property type="entry name" value="MPP_CWF19_N"/>
    <property type="match status" value="1"/>
</dbReference>
<reference evidence="7" key="1">
    <citation type="submission" date="2024-02" db="EMBL/GenBank/DDBJ databases">
        <authorList>
            <consortium name="ELIXIR-Norway"/>
            <consortium name="Elixir Norway"/>
        </authorList>
    </citation>
    <scope>NUCLEOTIDE SEQUENCE</scope>
</reference>
<evidence type="ECO:0000313" key="7">
    <source>
        <dbReference type="EMBL" id="CAK9277531.1"/>
    </source>
</evidence>
<dbReference type="InterPro" id="IPR000571">
    <property type="entry name" value="Znf_CCCH"/>
</dbReference>
<dbReference type="Proteomes" id="UP001497444">
    <property type="component" value="Chromosome 8"/>
</dbReference>